<evidence type="ECO:0000256" key="1">
    <source>
        <dbReference type="ARBA" id="ARBA00001933"/>
    </source>
</evidence>
<accession>A0ABM5WV64</accession>
<dbReference type="HAMAP" id="MF_01030">
    <property type="entry name" value="D_Ser_dehydrat"/>
    <property type="match status" value="1"/>
</dbReference>
<dbReference type="SUPFAM" id="SSF53686">
    <property type="entry name" value="Tryptophan synthase beta subunit-like PLP-dependent enzymes"/>
    <property type="match status" value="1"/>
</dbReference>
<reference evidence="6" key="1">
    <citation type="submission" date="2016-01" db="EMBL/GenBank/DDBJ databases">
        <title>Complete genome of Planococcus kocurri type strain.</title>
        <authorList>
            <person name="See-Too W.S."/>
        </authorList>
    </citation>
    <scope>NUCLEOTIDE SEQUENCE [LARGE SCALE GENOMIC DNA]</scope>
    <source>
        <strain evidence="6">ATCC 43650</strain>
    </source>
</reference>
<feature type="domain" description="Tryptophan synthase beta chain-like PALP" evidence="5">
    <location>
        <begin position="103"/>
        <end position="407"/>
    </location>
</feature>
<comment type="similarity">
    <text evidence="4">Belongs to the serine/threonine dehydratase family. DsdA subfamily.</text>
</comment>
<comment type="catalytic activity">
    <reaction evidence="4">
        <text>D-serine = pyruvate + NH4(+)</text>
        <dbReference type="Rhea" id="RHEA:13977"/>
        <dbReference type="ChEBI" id="CHEBI:15361"/>
        <dbReference type="ChEBI" id="CHEBI:28938"/>
        <dbReference type="ChEBI" id="CHEBI:35247"/>
        <dbReference type="EC" id="4.3.1.18"/>
    </reaction>
</comment>
<evidence type="ECO:0000256" key="4">
    <source>
        <dbReference type="HAMAP-Rule" id="MF_01030"/>
    </source>
</evidence>
<keyword evidence="2 4" id="KW-0663">Pyridoxal phosphate</keyword>
<dbReference type="InterPro" id="IPR011780">
    <property type="entry name" value="D_Ser_am_lyase"/>
</dbReference>
<evidence type="ECO:0000256" key="2">
    <source>
        <dbReference type="ARBA" id="ARBA00022898"/>
    </source>
</evidence>
<proteinExistence type="inferred from homology"/>
<evidence type="ECO:0000259" key="5">
    <source>
        <dbReference type="Pfam" id="PF00291"/>
    </source>
</evidence>
<sequence>MKGDFKSMQQQQINSWIEQYPMLKNMINLETVFWLNSKRKKMADISGLAVNLADMQRAEQLWQRFAPYLATEFPDTAAANGIVESPLREIPMMKQQLDNHYDGEIEGKLFLKCDNELPIAGSIKARGGVYEVLHHAEKLAIAAGLLATEQSYEQFSSQQFKQFFSHYSIGVGSTGNLGLSIGIISAKLGFQVSVYMSSDAKQWKKDLLREKGATVVEFEGDFSEAIAAGRQRTLAKSDAYFVDDEKSEHLFLGYSVAAFRLKQQLDAAAIQVDADHPLFVYLPCGVGGAPGGIAFGMRQIFGDAVHCFFVEPTHSPAVLVGLMTGEKEKLCVQDFGIDNVTEGDGLAVGRPSSFASGISEKTISGIYTIEDQELFKLLTLLADSEEIFIEPSATAGLLGPLKIRASGYAKTNQVSMTAATHIVWSTGGALVPQEEMNGFYQRGKAYLGG</sequence>
<dbReference type="Proteomes" id="UP000065533">
    <property type="component" value="Chromosome"/>
</dbReference>
<evidence type="ECO:0000313" key="7">
    <source>
        <dbReference type="Proteomes" id="UP000065533"/>
    </source>
</evidence>
<gene>
    <name evidence="4" type="primary">dsdA</name>
    <name evidence="6" type="ORF">AUO94_05970</name>
</gene>
<dbReference type="Pfam" id="PF00291">
    <property type="entry name" value="PALP"/>
    <property type="match status" value="1"/>
</dbReference>
<dbReference type="EMBL" id="CP013661">
    <property type="protein sequence ID" value="ALS78228.1"/>
    <property type="molecule type" value="Genomic_DNA"/>
</dbReference>
<protein>
    <recommendedName>
        <fullName evidence="4">Probable D-serine dehydratase</fullName>
        <ecNumber evidence="4">4.3.1.18</ecNumber>
    </recommendedName>
    <alternativeName>
        <fullName evidence="4">D-serine deaminase</fullName>
        <shortName evidence="4">DSD</shortName>
    </alternativeName>
</protein>
<keyword evidence="3 4" id="KW-0456">Lyase</keyword>
<dbReference type="NCBIfam" id="TIGR02035">
    <property type="entry name" value="D_Ser_am_lyase"/>
    <property type="match status" value="1"/>
</dbReference>
<keyword evidence="7" id="KW-1185">Reference proteome</keyword>
<dbReference type="InterPro" id="IPR036052">
    <property type="entry name" value="TrpB-like_PALP_sf"/>
</dbReference>
<dbReference type="Gene3D" id="3.40.50.1100">
    <property type="match status" value="2"/>
</dbReference>
<dbReference type="EC" id="4.3.1.18" evidence="4"/>
<dbReference type="PANTHER" id="PTHR48078:SF9">
    <property type="entry name" value="D-SERINE DEHYDRATASE"/>
    <property type="match status" value="1"/>
</dbReference>
<name>A0ABM5WV64_9BACL</name>
<dbReference type="InterPro" id="IPR001926">
    <property type="entry name" value="TrpB-like_PALP"/>
</dbReference>
<organism evidence="6 7">
    <name type="scientific">Planococcus kocurii</name>
    <dbReference type="NCBI Taxonomy" id="1374"/>
    <lineage>
        <taxon>Bacteria</taxon>
        <taxon>Bacillati</taxon>
        <taxon>Bacillota</taxon>
        <taxon>Bacilli</taxon>
        <taxon>Bacillales</taxon>
        <taxon>Caryophanaceae</taxon>
        <taxon>Planococcus</taxon>
    </lineage>
</organism>
<evidence type="ECO:0000256" key="3">
    <source>
        <dbReference type="ARBA" id="ARBA00023239"/>
    </source>
</evidence>
<feature type="modified residue" description="N6-(pyridoxal phosphate)lysine" evidence="4">
    <location>
        <position position="124"/>
    </location>
</feature>
<dbReference type="NCBIfam" id="NF002823">
    <property type="entry name" value="PRK02991.1"/>
    <property type="match status" value="1"/>
</dbReference>
<evidence type="ECO:0000313" key="6">
    <source>
        <dbReference type="EMBL" id="ALS78228.1"/>
    </source>
</evidence>
<dbReference type="InterPro" id="IPR050147">
    <property type="entry name" value="Ser/Thr_Dehydratase"/>
</dbReference>
<comment type="cofactor">
    <cofactor evidence="1 4">
        <name>pyridoxal 5'-phosphate</name>
        <dbReference type="ChEBI" id="CHEBI:597326"/>
    </cofactor>
</comment>
<dbReference type="PANTHER" id="PTHR48078">
    <property type="entry name" value="THREONINE DEHYDRATASE, MITOCHONDRIAL-RELATED"/>
    <property type="match status" value="1"/>
</dbReference>